<evidence type="ECO:0000313" key="1">
    <source>
        <dbReference type="Proteomes" id="UP000887576"/>
    </source>
</evidence>
<accession>A0AC34QC40</accession>
<sequence>EKNMVVKAHPKFRLFATQNPVGTYAGRKRLSRAFLNRFIVLRFDHPPFEELSQIVCTRCSIPKTASIAMINVLTELKRMRSQSALFNSTDGLMTLRDLFRWADRLSKSDSGEWRQVLADQGYFLLACRCRNSNDADAVVSALEKHLKVKIYPEKLFGLDSPYMPKEVKQMLEEGNTHIVATFAMRRMLILSSESWKCSEPILMVGETGCGKTTSAQILSEGNLLSINCHERTETSDLLGSIRPNFDGSFYWQDGVVVQAMKNGSKLLIDEISLAADSVLERLNPLLEANRTILLTDAGASAEKVVANEKFQIIATMNPGTDHGKKELSKALRNRFTEIWCNCDYPIEDIRQILSTRMSKHGENIIDDEFGKSINAI</sequence>
<dbReference type="Proteomes" id="UP000887576">
    <property type="component" value="Unplaced"/>
</dbReference>
<proteinExistence type="predicted"/>
<evidence type="ECO:0000313" key="2">
    <source>
        <dbReference type="WBParaSite" id="JU765_v2.g14860.t1"/>
    </source>
</evidence>
<organism evidence="1 2">
    <name type="scientific">Panagrolaimus sp. JU765</name>
    <dbReference type="NCBI Taxonomy" id="591449"/>
    <lineage>
        <taxon>Eukaryota</taxon>
        <taxon>Metazoa</taxon>
        <taxon>Ecdysozoa</taxon>
        <taxon>Nematoda</taxon>
        <taxon>Chromadorea</taxon>
        <taxon>Rhabditida</taxon>
        <taxon>Tylenchina</taxon>
        <taxon>Panagrolaimomorpha</taxon>
        <taxon>Panagrolaimoidea</taxon>
        <taxon>Panagrolaimidae</taxon>
        <taxon>Panagrolaimus</taxon>
    </lineage>
</organism>
<name>A0AC34QC40_9BILA</name>
<protein>
    <submittedName>
        <fullName evidence="2">AAA+ ATPase domain-containing protein</fullName>
    </submittedName>
</protein>
<reference evidence="2" key="1">
    <citation type="submission" date="2022-11" db="UniProtKB">
        <authorList>
            <consortium name="WormBaseParasite"/>
        </authorList>
    </citation>
    <scope>IDENTIFICATION</scope>
</reference>
<dbReference type="WBParaSite" id="JU765_v2.g14860.t1">
    <property type="protein sequence ID" value="JU765_v2.g14860.t1"/>
    <property type="gene ID" value="JU765_v2.g14860"/>
</dbReference>